<dbReference type="EMBL" id="RAZM01000143">
    <property type="protein sequence ID" value="RLT78257.1"/>
    <property type="molecule type" value="Genomic_DNA"/>
</dbReference>
<evidence type="ECO:0000313" key="1">
    <source>
        <dbReference type="EMBL" id="GFH88190.1"/>
    </source>
</evidence>
<sequence>MGWFNSQNDNEFKDLLIATYDTMGYLINELNSAQRVTSVADEYISQMSNQVNRLYQMNSNGLFDSTRVVIDGQMVSGRDSLVGFILFIRDVERKTGRKFSLNI</sequence>
<gene>
    <name evidence="2" type="ORF">D7Y07_20290</name>
    <name evidence="1" type="ORF">IMSAGC001_03632</name>
</gene>
<dbReference type="Proteomes" id="UP000267159">
    <property type="component" value="Unassembled WGS sequence"/>
</dbReference>
<reference evidence="1 4" key="2">
    <citation type="journal article" date="2020" name="Microbiome">
        <title>Single-cell genomics of uncultured bacteria reveals dietary fiber responders in the mouse gut microbiota.</title>
        <authorList>
            <person name="Chijiiwa R."/>
            <person name="Hosokawa M."/>
            <person name="Kogawa M."/>
            <person name="Nishikawa Y."/>
            <person name="Ide K."/>
            <person name="Sakanashi C."/>
            <person name="Takahashi K."/>
            <person name="Takeyama H."/>
        </authorList>
    </citation>
    <scope>NUCLEOTIDE SEQUENCE [LARGE SCALE GENOMIC DNA]</scope>
    <source>
        <strain evidence="1">IMSAGC_001</strain>
    </source>
</reference>
<accession>A0A3L8A509</accession>
<dbReference type="AlphaFoldDB" id="A0A3L8A509"/>
<name>A0A3L8A509_9BACE</name>
<reference evidence="2 3" key="1">
    <citation type="submission" date="2018-09" db="EMBL/GenBank/DDBJ databases">
        <title>Murine metabolic-syndrome-specific gut microbial biobank.</title>
        <authorList>
            <person name="Liu C."/>
        </authorList>
    </citation>
    <scope>NUCLEOTIDE SEQUENCE [LARGE SCALE GENOMIC DNA]</scope>
    <source>
        <strain evidence="2 3">0.1X-D8-26</strain>
    </source>
</reference>
<evidence type="ECO:0000313" key="3">
    <source>
        <dbReference type="Proteomes" id="UP000267159"/>
    </source>
</evidence>
<dbReference type="RefSeq" id="WP_121767521.1">
    <property type="nucleotide sequence ID" value="NZ_BLLS01000168.1"/>
</dbReference>
<dbReference type="Proteomes" id="UP000491181">
    <property type="component" value="Unassembled WGS sequence"/>
</dbReference>
<dbReference type="EMBL" id="BLLS01000168">
    <property type="protein sequence ID" value="GFH88190.1"/>
    <property type="molecule type" value="Genomic_DNA"/>
</dbReference>
<comment type="caution">
    <text evidence="2">The sequence shown here is derived from an EMBL/GenBank/DDBJ whole genome shotgun (WGS) entry which is preliminary data.</text>
</comment>
<evidence type="ECO:0000313" key="4">
    <source>
        <dbReference type="Proteomes" id="UP000491181"/>
    </source>
</evidence>
<proteinExistence type="predicted"/>
<evidence type="ECO:0000313" key="2">
    <source>
        <dbReference type="EMBL" id="RLT78257.1"/>
    </source>
</evidence>
<organism evidence="2 3">
    <name type="scientific">Bacteroides acidifaciens</name>
    <dbReference type="NCBI Taxonomy" id="85831"/>
    <lineage>
        <taxon>Bacteria</taxon>
        <taxon>Pseudomonadati</taxon>
        <taxon>Bacteroidota</taxon>
        <taxon>Bacteroidia</taxon>
        <taxon>Bacteroidales</taxon>
        <taxon>Bacteroidaceae</taxon>
        <taxon>Bacteroides</taxon>
    </lineage>
</organism>
<protein>
    <submittedName>
        <fullName evidence="2">Uncharacterized protein</fullName>
    </submittedName>
</protein>